<proteinExistence type="predicted"/>
<dbReference type="SUPFAM" id="SSF56112">
    <property type="entry name" value="Protein kinase-like (PK-like)"/>
    <property type="match status" value="1"/>
</dbReference>
<dbReference type="Gramene" id="MELO3C035730.2.1">
    <property type="protein sequence ID" value="MELO3C035730.2.1"/>
    <property type="gene ID" value="MELO3C035730.2"/>
</dbReference>
<dbReference type="InterPro" id="IPR011009">
    <property type="entry name" value="Kinase-like_dom_sf"/>
</dbReference>
<dbReference type="Gene3D" id="3.30.200.20">
    <property type="entry name" value="Phosphorylase Kinase, domain 1"/>
    <property type="match status" value="1"/>
</dbReference>
<evidence type="ECO:0000313" key="1">
    <source>
        <dbReference type="EnsemblPlants" id="MELO3C035730.2.1"/>
    </source>
</evidence>
<dbReference type="PANTHER" id="PTHR27006:SF606">
    <property type="entry name" value="INTERLEUKIN-1 RECEPTOR-ASSOCIATED KINASE 4"/>
    <property type="match status" value="1"/>
</dbReference>
<name>A0A9I9EN03_CUCME</name>
<reference evidence="1" key="1">
    <citation type="submission" date="2023-03" db="UniProtKB">
        <authorList>
            <consortium name="EnsemblPlants"/>
        </authorList>
    </citation>
    <scope>IDENTIFICATION</scope>
</reference>
<dbReference type="PANTHER" id="PTHR27006">
    <property type="entry name" value="PROMASTIGOTE SURFACE ANTIGEN PROTEIN PSA"/>
    <property type="match status" value="1"/>
</dbReference>
<protein>
    <submittedName>
        <fullName evidence="1">Uncharacterized protein</fullName>
    </submittedName>
</protein>
<dbReference type="EnsemblPlants" id="MELO3C035730.2.1">
    <property type="protein sequence ID" value="MELO3C035730.2.1"/>
    <property type="gene ID" value="MELO3C035730.2"/>
</dbReference>
<sequence>MEMLKLFTNAYPTTSSLPIAVMSPVLISSFQLSHPTPPEPTDSSVLLSSVRTPNDTVLRHLPMPWGHHRRLVPGLQESRVVEGGFGVVYKGRLENGQEIAVKRLSRGSLQVSEEFNIEIIQIDETQKNTRRIAGIGEDMSTYAWKLWNDGTPLEILESGLRDKCSRDMVIRCIHIALLCVHDDPVQTPSMASIVLILNSYSVTLSELE</sequence>
<accession>A0A9I9EN03</accession>
<organism evidence="1">
    <name type="scientific">Cucumis melo</name>
    <name type="common">Muskmelon</name>
    <dbReference type="NCBI Taxonomy" id="3656"/>
    <lineage>
        <taxon>Eukaryota</taxon>
        <taxon>Viridiplantae</taxon>
        <taxon>Streptophyta</taxon>
        <taxon>Embryophyta</taxon>
        <taxon>Tracheophyta</taxon>
        <taxon>Spermatophyta</taxon>
        <taxon>Magnoliopsida</taxon>
        <taxon>eudicotyledons</taxon>
        <taxon>Gunneridae</taxon>
        <taxon>Pentapetalae</taxon>
        <taxon>rosids</taxon>
        <taxon>fabids</taxon>
        <taxon>Cucurbitales</taxon>
        <taxon>Cucurbitaceae</taxon>
        <taxon>Benincaseae</taxon>
        <taxon>Cucumis</taxon>
    </lineage>
</organism>
<dbReference type="AlphaFoldDB" id="A0A9I9EN03"/>
<dbReference type="Gene3D" id="1.10.510.10">
    <property type="entry name" value="Transferase(Phosphotransferase) domain 1"/>
    <property type="match status" value="1"/>
</dbReference>